<evidence type="ECO:0000259" key="1">
    <source>
        <dbReference type="Pfam" id="PF00501"/>
    </source>
</evidence>
<evidence type="ECO:0000313" key="3">
    <source>
        <dbReference type="Proteomes" id="UP000194968"/>
    </source>
</evidence>
<organism evidence="2 3">
    <name type="scientific">Gilliamella apis</name>
    <dbReference type="NCBI Taxonomy" id="1970738"/>
    <lineage>
        <taxon>Bacteria</taxon>
        <taxon>Pseudomonadati</taxon>
        <taxon>Pseudomonadota</taxon>
        <taxon>Gammaproteobacteria</taxon>
        <taxon>Orbales</taxon>
        <taxon>Orbaceae</taxon>
        <taxon>Gilliamella</taxon>
    </lineage>
</organism>
<dbReference type="OrthoDB" id="9787658at2"/>
<dbReference type="PANTHER" id="PTHR45398:SF1">
    <property type="entry name" value="ENZYME, PUTATIVE (JCVI)-RELATED"/>
    <property type="match status" value="1"/>
</dbReference>
<dbReference type="EMBL" id="NASK01000095">
    <property type="protein sequence ID" value="OTQ49473.1"/>
    <property type="molecule type" value="Genomic_DNA"/>
</dbReference>
<protein>
    <recommendedName>
        <fullName evidence="1">AMP-dependent synthetase/ligase domain-containing protein</fullName>
    </recommendedName>
</protein>
<name>A0A242NUU1_9GAMM</name>
<dbReference type="AlphaFoldDB" id="A0A242NUU1"/>
<dbReference type="Gene3D" id="3.40.50.12780">
    <property type="entry name" value="N-terminal domain of ligase-like"/>
    <property type="match status" value="1"/>
</dbReference>
<feature type="domain" description="AMP-dependent synthetase/ligase" evidence="1">
    <location>
        <begin position="20"/>
        <end position="284"/>
    </location>
</feature>
<dbReference type="SUPFAM" id="SSF56801">
    <property type="entry name" value="Acetyl-CoA synthetase-like"/>
    <property type="match status" value="1"/>
</dbReference>
<accession>A0A242NUU1</accession>
<dbReference type="InterPro" id="IPR045851">
    <property type="entry name" value="AMP-bd_C_sf"/>
</dbReference>
<dbReference type="InterPro" id="IPR042099">
    <property type="entry name" value="ANL_N_sf"/>
</dbReference>
<dbReference type="Pfam" id="PF00501">
    <property type="entry name" value="AMP-binding"/>
    <property type="match status" value="1"/>
</dbReference>
<dbReference type="RefSeq" id="WP_086320578.1">
    <property type="nucleotide sequence ID" value="NZ_NASD01000010.1"/>
</dbReference>
<comment type="caution">
    <text evidence="2">The sequence shown here is derived from an EMBL/GenBank/DDBJ whole genome shotgun (WGS) entry which is preliminary data.</text>
</comment>
<dbReference type="InterPro" id="IPR000873">
    <property type="entry name" value="AMP-dep_synth/lig_dom"/>
</dbReference>
<dbReference type="Proteomes" id="UP000194968">
    <property type="component" value="Unassembled WGS sequence"/>
</dbReference>
<evidence type="ECO:0000313" key="2">
    <source>
        <dbReference type="EMBL" id="OTQ49473.1"/>
    </source>
</evidence>
<proteinExistence type="predicted"/>
<reference evidence="2 3" key="1">
    <citation type="submission" date="2017-03" db="EMBL/GenBank/DDBJ databases">
        <title>Comparative genomics of honeybee gut symbionts reveal geographically distinct and subgroup specific antibiotic resistance.</title>
        <authorList>
            <person name="Ludvigsen J."/>
            <person name="Porcellato D."/>
            <person name="Labee-Lund T.M."/>
            <person name="Amdam G.V."/>
            <person name="Rudi K."/>
        </authorList>
    </citation>
    <scope>NUCLEOTIDE SEQUENCE [LARGE SCALE GENOMIC DNA]</scope>
    <source>
        <strain evidence="2 3">A-4-12</strain>
    </source>
</reference>
<dbReference type="PANTHER" id="PTHR45398">
    <property type="match status" value="1"/>
</dbReference>
<gene>
    <name evidence="2" type="ORF">B6D06_06625</name>
</gene>
<dbReference type="Gene3D" id="3.30.300.30">
    <property type="match status" value="1"/>
</dbReference>
<sequence length="456" mass="52111">MDCSSKTKTLVLLSEQLLRPDYEIIAYRKHQPLTVGDLKKLTNTIISKIRKHPEKNWVLFMDDSFNFVAGLFALLYSGKHPLLLNPNYIELQHYYQAILTDIDIANINLPTTLPIIDINQPQLDEKISTINPNFKQTSLTLFTSGSTGLPKPIEKSISQLENEIAILINNLGGPTNDLFVASVSHEHMYGLTFKIMLSLSCKIPFVCETILYQEQLATYQSKKITYITTPSIVKNLDNKLPIIKCENVFSSGGKLSFDNAQFCLQNFNVLPCEIYGSSETGIIAKRKQKSLNTPWELFYPIQIKYTSDHQPLLISPLLQQAELLSDKLQKIDDTKFYLKGRIDKIVKIAEQRLSLTFIEKQINKLAVVEEVIVIPLEQNNRTILGAIIKIDSTNSKEIDNFNHFKLTQYFRHLIKDTLSLVETPKKWRFIENFPKNSQGKCTYTDLKALFDATDKI</sequence>